<dbReference type="EMBL" id="JALAXJ010000015">
    <property type="protein sequence ID" value="MCY9230478.1"/>
    <property type="molecule type" value="Genomic_DNA"/>
</dbReference>
<name>A0A9Q4EVZ7_9BACI</name>
<protein>
    <submittedName>
        <fullName evidence="1">Uncharacterized protein</fullName>
    </submittedName>
</protein>
<evidence type="ECO:0000313" key="2">
    <source>
        <dbReference type="Proteomes" id="UP001066278"/>
    </source>
</evidence>
<gene>
    <name evidence="1" type="ORF">MOE99_14200</name>
</gene>
<proteinExistence type="predicted"/>
<dbReference type="Proteomes" id="UP001066278">
    <property type="component" value="Unassembled WGS sequence"/>
</dbReference>
<accession>A0A9Q4EVZ7</accession>
<sequence length="48" mass="5122">MSATLSFGEGVDMDLAEFIEDKGMVDGLLLHGTGVGRDNTDTAGWVYE</sequence>
<reference evidence="1" key="1">
    <citation type="submission" date="2022-02" db="EMBL/GenBank/DDBJ databases">
        <title>Crop Bioprotection Bacillus Genome Sequencing.</title>
        <authorList>
            <person name="Dunlap C."/>
        </authorList>
    </citation>
    <scope>NUCLEOTIDE SEQUENCE</scope>
    <source>
        <strain evidence="1">T20C13</strain>
    </source>
</reference>
<evidence type="ECO:0000313" key="1">
    <source>
        <dbReference type="EMBL" id="MCY9230478.1"/>
    </source>
</evidence>
<dbReference type="AlphaFoldDB" id="A0A9Q4EVZ7"/>
<dbReference type="RefSeq" id="WP_003236595.1">
    <property type="nucleotide sequence ID" value="NZ_CBCSBO010000002.1"/>
</dbReference>
<comment type="caution">
    <text evidence="1">The sequence shown here is derived from an EMBL/GenBank/DDBJ whole genome shotgun (WGS) entry which is preliminary data.</text>
</comment>
<organism evidence="1 2">
    <name type="scientific">Bacillus inaquosorum</name>
    <dbReference type="NCBI Taxonomy" id="483913"/>
    <lineage>
        <taxon>Bacteria</taxon>
        <taxon>Bacillati</taxon>
        <taxon>Bacillota</taxon>
        <taxon>Bacilli</taxon>
        <taxon>Bacillales</taxon>
        <taxon>Bacillaceae</taxon>
        <taxon>Bacillus</taxon>
    </lineage>
</organism>